<dbReference type="Gene3D" id="3.40.50.300">
    <property type="entry name" value="P-loop containing nucleotide triphosphate hydrolases"/>
    <property type="match status" value="1"/>
</dbReference>
<gene>
    <name evidence="3" type="ORF">PoB_000505700</name>
</gene>
<feature type="domain" description="AAA+ ATPase" evidence="2">
    <location>
        <begin position="795"/>
        <end position="1045"/>
    </location>
</feature>
<feature type="region of interest" description="Disordered" evidence="1">
    <location>
        <begin position="861"/>
        <end position="884"/>
    </location>
</feature>
<feature type="compositionally biased region" description="Low complexity" evidence="1">
    <location>
        <begin position="396"/>
        <end position="411"/>
    </location>
</feature>
<evidence type="ECO:0000313" key="3">
    <source>
        <dbReference type="EMBL" id="GFN78551.1"/>
    </source>
</evidence>
<name>A0AAV3Y7W2_9GAST</name>
<feature type="non-terminal residue" evidence="3">
    <location>
        <position position="1297"/>
    </location>
</feature>
<dbReference type="PANTHER" id="PTHR23389">
    <property type="entry name" value="CHROMOSOME TRANSMISSION FIDELITY FACTOR 18"/>
    <property type="match status" value="1"/>
</dbReference>
<feature type="compositionally biased region" description="Polar residues" evidence="1">
    <location>
        <begin position="129"/>
        <end position="139"/>
    </location>
</feature>
<comment type="caution">
    <text evidence="3">The sequence shown here is derived from an EMBL/GenBank/DDBJ whole genome shotgun (WGS) entry which is preliminary data.</text>
</comment>
<feature type="region of interest" description="Disordered" evidence="1">
    <location>
        <begin position="385"/>
        <end position="503"/>
    </location>
</feature>
<feature type="region of interest" description="Disordered" evidence="1">
    <location>
        <begin position="936"/>
        <end position="962"/>
    </location>
</feature>
<feature type="compositionally biased region" description="Polar residues" evidence="1">
    <location>
        <begin position="38"/>
        <end position="58"/>
    </location>
</feature>
<dbReference type="GO" id="GO:0061860">
    <property type="term" value="F:DNA clamp unloader activity"/>
    <property type="evidence" value="ECO:0007669"/>
    <property type="project" value="TreeGrafter"/>
</dbReference>
<dbReference type="InterPro" id="IPR027417">
    <property type="entry name" value="P-loop_NTPase"/>
</dbReference>
<dbReference type="InterPro" id="IPR003593">
    <property type="entry name" value="AAA+_ATPase"/>
</dbReference>
<dbReference type="EMBL" id="BLXT01000588">
    <property type="protein sequence ID" value="GFN78551.1"/>
    <property type="molecule type" value="Genomic_DNA"/>
</dbReference>
<accession>A0AAV3Y7W2</accession>
<evidence type="ECO:0000256" key="1">
    <source>
        <dbReference type="SAM" id="MobiDB-lite"/>
    </source>
</evidence>
<dbReference type="GO" id="GO:0005634">
    <property type="term" value="C:nucleus"/>
    <property type="evidence" value="ECO:0007669"/>
    <property type="project" value="TreeGrafter"/>
</dbReference>
<feature type="region of interest" description="Disordered" evidence="1">
    <location>
        <begin position="17"/>
        <end position="112"/>
    </location>
</feature>
<evidence type="ECO:0000259" key="2">
    <source>
        <dbReference type="SMART" id="SM00382"/>
    </source>
</evidence>
<dbReference type="SMART" id="SM00382">
    <property type="entry name" value="AAA"/>
    <property type="match status" value="1"/>
</dbReference>
<feature type="compositionally biased region" description="Basic and acidic residues" evidence="1">
    <location>
        <begin position="17"/>
        <end position="37"/>
    </location>
</feature>
<feature type="region of interest" description="Disordered" evidence="1">
    <location>
        <begin position="129"/>
        <end position="156"/>
    </location>
</feature>
<keyword evidence="4" id="KW-1185">Reference proteome</keyword>
<feature type="compositionally biased region" description="Basic and acidic residues" evidence="1">
    <location>
        <begin position="422"/>
        <end position="439"/>
    </location>
</feature>
<dbReference type="PANTHER" id="PTHR23389:SF21">
    <property type="entry name" value="ATPASE FAMILY AAA DOMAIN-CONTAINING PROTEIN 5"/>
    <property type="match status" value="1"/>
</dbReference>
<sequence length="1297" mass="144688">MKQSTLLGSFTRAEKLNHKAAELSRDCQNSEKEKEPQTKTSHMKFNNNTTHQNKSGISPLNEIGNEKQKELSVTPATAESKSKVKTRKNASKLSLSGKHKNESIAQGNGMSVNSVNDKEVVVHNDFSAQNTQASQFHDSNASKKARKSVSRQDSAEIVSEKPTMSYTDFLNLFKPAPVHNTTDNDISLNTNNIDCSCDNTEPLPPPVTQCRSILSFFSKSTCTGSQNESGKSNPTTVSVVAEVHQVERTNNSRLPSSPLKQEKQVNLKKIPENVDAIEYLGSETVEEAENAADSPVKSKKRKNKHENTMIEQSKKQKILDVNDEKDNNMSMSYLGHKNYEKSAEELTQTVGKITQISNKTSQSQLCLSKNGLALSKSAVETKMESVVTEKKPQRVSSSNSKTSSTLNLTDSPECSSAPVSVRTKEYKAVDQGAESEKLPPETTSLRRSSRIARPVKPFMIHEVVSVDDDDEQEEEKDGKKRQDEQMQRKKSQQMHVVPGSPRKKMKVPLAPIFTSRKSVEEEQPSQMDSEKVRLRKEFMMSGIPEELKRQIASNSSSIALDYPPYPKPSHIQQLSKDSCNFDSKSILTVTCKEEQQTLKMKDNVWKSLDWDATVASDFARFFRPFQDLSTLSESQQNKLMSRWQQMDASFNFKKVFDRLVTHSKVPPGTDETSGLQKPASTLKAKLGSSEDVDIVIIDETSPVVSKAEEVPKKVSVDPYACLWSDLHQPQNSEEVVGNLATLEQLKDWLGEWKKVVQKDLKKACKKSSQPIKSKGKGYWSDDSDFTDSEEEENSLCNTMLIIGPHGVGKTASVYALAEEMGYKVFEVNSSTLRSGKQILSQLEEATQSHRVAPSRLQACPLQDMTPTGRTKSEEAEHLKGKKSNATKSVASAFAALFGQPAEKCSSIRKHKKKSDKNLQKSEIEETQFAITAKKESKDEKYSASRGHTHRAEKRFAKTSRKTANKAELTASEELKPCIGSKNLTTTSLILFDEVDVVFEEDKGFLATIEHFMASTKIPIILTSTDPLFSLQLGARHDQIVFKRPPLISSVSFLCCVCLAHGIAVARRTMEELLQLLKFDLRRCLLYLQFWCQSQGGSRYNNKLAFSSESVSSQINSKSTASDFEVGTSSKESDNILAQSKMDSSWDTYDDDSNSKQFLSLRPSKRKSYKIIEDTDDENSNSSHQLLEIEQDLIKHEKIARKQIELSHEEEKLIKKAIDDTTSSKTISVEACFTGRVASPLSSVKSDIHFDCEIDFKNSGKQNINSGSDISLHLGLAESFLGLKDVRLSSQTIISFIQ</sequence>
<feature type="region of interest" description="Disordered" evidence="1">
    <location>
        <begin position="286"/>
        <end position="313"/>
    </location>
</feature>
<evidence type="ECO:0000313" key="4">
    <source>
        <dbReference type="Proteomes" id="UP000735302"/>
    </source>
</evidence>
<dbReference type="Proteomes" id="UP000735302">
    <property type="component" value="Unassembled WGS sequence"/>
</dbReference>
<feature type="compositionally biased region" description="Basic and acidic residues" evidence="1">
    <location>
        <begin position="476"/>
        <end position="487"/>
    </location>
</feature>
<dbReference type="GO" id="GO:0016887">
    <property type="term" value="F:ATP hydrolysis activity"/>
    <property type="evidence" value="ECO:0007669"/>
    <property type="project" value="InterPro"/>
</dbReference>
<feature type="compositionally biased region" description="Polar residues" evidence="1">
    <location>
        <begin position="103"/>
        <end position="112"/>
    </location>
</feature>
<feature type="compositionally biased region" description="Basic residues" evidence="1">
    <location>
        <begin position="946"/>
        <end position="962"/>
    </location>
</feature>
<proteinExistence type="predicted"/>
<dbReference type="GO" id="GO:0003677">
    <property type="term" value="F:DNA binding"/>
    <property type="evidence" value="ECO:0007669"/>
    <property type="project" value="TreeGrafter"/>
</dbReference>
<reference evidence="3 4" key="1">
    <citation type="journal article" date="2021" name="Elife">
        <title>Chloroplast acquisition without the gene transfer in kleptoplastic sea slugs, Plakobranchus ocellatus.</title>
        <authorList>
            <person name="Maeda T."/>
            <person name="Takahashi S."/>
            <person name="Yoshida T."/>
            <person name="Shimamura S."/>
            <person name="Takaki Y."/>
            <person name="Nagai Y."/>
            <person name="Toyoda A."/>
            <person name="Suzuki Y."/>
            <person name="Arimoto A."/>
            <person name="Ishii H."/>
            <person name="Satoh N."/>
            <person name="Nishiyama T."/>
            <person name="Hasebe M."/>
            <person name="Maruyama T."/>
            <person name="Minagawa J."/>
            <person name="Obokata J."/>
            <person name="Shigenobu S."/>
        </authorList>
    </citation>
    <scope>NUCLEOTIDE SEQUENCE [LARGE SCALE GENOMIC DNA]</scope>
</reference>
<protein>
    <submittedName>
        <fullName evidence="3">ATPase family aaa domain-containing protein 5</fullName>
    </submittedName>
</protein>
<feature type="compositionally biased region" description="Acidic residues" evidence="1">
    <location>
        <begin position="465"/>
        <end position="475"/>
    </location>
</feature>
<dbReference type="InterPro" id="IPR003959">
    <property type="entry name" value="ATPase_AAA_core"/>
</dbReference>
<organism evidence="3 4">
    <name type="scientific">Plakobranchus ocellatus</name>
    <dbReference type="NCBI Taxonomy" id="259542"/>
    <lineage>
        <taxon>Eukaryota</taxon>
        <taxon>Metazoa</taxon>
        <taxon>Spiralia</taxon>
        <taxon>Lophotrochozoa</taxon>
        <taxon>Mollusca</taxon>
        <taxon>Gastropoda</taxon>
        <taxon>Heterobranchia</taxon>
        <taxon>Euthyneura</taxon>
        <taxon>Panpulmonata</taxon>
        <taxon>Sacoglossa</taxon>
        <taxon>Placobranchoidea</taxon>
        <taxon>Plakobranchidae</taxon>
        <taxon>Plakobranchus</taxon>
    </lineage>
</organism>
<dbReference type="Pfam" id="PF00004">
    <property type="entry name" value="AAA"/>
    <property type="match status" value="1"/>
</dbReference>
<dbReference type="SUPFAM" id="SSF52540">
    <property type="entry name" value="P-loop containing nucleoside triphosphate hydrolases"/>
    <property type="match status" value="1"/>
</dbReference>
<dbReference type="GO" id="GO:0005524">
    <property type="term" value="F:ATP binding"/>
    <property type="evidence" value="ECO:0007669"/>
    <property type="project" value="InterPro"/>
</dbReference>